<dbReference type="Gene3D" id="2.160.20.80">
    <property type="entry name" value="E3 ubiquitin-protein ligase SopA"/>
    <property type="match status" value="1"/>
</dbReference>
<proteinExistence type="predicted"/>
<sequence>MATSKKNIREFGKIFQYLKDPELRKKEVGDALLTVEGAEISGESFQYVDWSHILFRNCDFVGAYQIKIGNSTDVRYEDCRFSGIFGYGKTNRVHFLRCAWTDGSIGYAGEKSTALVFESCRFVGANPDRNHWGGVGSDGEAEFIRCTAKYFVIEGHAKLTLRQCEFEDTKCTPRSKESGGVFADVSIEDSKLRGVFSMVPADFQSLIIRDTLIEGTFDMTNATVKGDILMERVTAGVILGYVKNANSFTVRDSKIAGNGMDVFEAFAGGIRAISIEGTTFGVGSIRGGNGTDGVTIAGGFSLKEPTRTSSVSQSILIRDSKIPQLQSQHLNTKNLVLRKVEIGEADFTNTRAEVLELDDVSFTRSVNMSGAQIKEFKQRGTTDLKRLGRSLKLEGSNIKLPR</sequence>
<evidence type="ECO:0008006" key="3">
    <source>
        <dbReference type="Google" id="ProtNLM"/>
    </source>
</evidence>
<gene>
    <name evidence="1" type="ORF">GFK26_20145</name>
</gene>
<evidence type="ECO:0000313" key="1">
    <source>
        <dbReference type="EMBL" id="QFZ84905.1"/>
    </source>
</evidence>
<protein>
    <recommendedName>
        <fullName evidence="3">Right handed beta helix domain-containing protein</fullName>
    </recommendedName>
</protein>
<dbReference type="EMBL" id="CP045644">
    <property type="protein sequence ID" value="QFZ84905.1"/>
    <property type="molecule type" value="Genomic_DNA"/>
</dbReference>
<evidence type="ECO:0000313" key="2">
    <source>
        <dbReference type="Proteomes" id="UP000326780"/>
    </source>
</evidence>
<accession>A0A5Q0M8R2</accession>
<dbReference type="Proteomes" id="UP000326780">
    <property type="component" value="Chromosome"/>
</dbReference>
<dbReference type="RefSeq" id="WP_153283527.1">
    <property type="nucleotide sequence ID" value="NZ_CP045644.1"/>
</dbReference>
<reference evidence="1 2" key="1">
    <citation type="submission" date="2019-10" db="EMBL/GenBank/DDBJ databases">
        <title>Complete genome sequence of Variovorax paradoxus 5C-2.</title>
        <authorList>
            <person name="Gogoleva N.E."/>
            <person name="Balkin A.S."/>
        </authorList>
    </citation>
    <scope>NUCLEOTIDE SEQUENCE [LARGE SCALE GENOMIC DNA]</scope>
    <source>
        <strain evidence="1 2">5C-2</strain>
    </source>
</reference>
<name>A0A5Q0M8R2_VARPD</name>
<organism evidence="1 2">
    <name type="scientific">Variovorax paradoxus</name>
    <dbReference type="NCBI Taxonomy" id="34073"/>
    <lineage>
        <taxon>Bacteria</taxon>
        <taxon>Pseudomonadati</taxon>
        <taxon>Pseudomonadota</taxon>
        <taxon>Betaproteobacteria</taxon>
        <taxon>Burkholderiales</taxon>
        <taxon>Comamonadaceae</taxon>
        <taxon>Variovorax</taxon>
    </lineage>
</organism>
<dbReference type="AlphaFoldDB" id="A0A5Q0M8R2"/>
<dbReference type="SUPFAM" id="SSF51126">
    <property type="entry name" value="Pectin lyase-like"/>
    <property type="match status" value="1"/>
</dbReference>
<dbReference type="InterPro" id="IPR011050">
    <property type="entry name" value="Pectin_lyase_fold/virulence"/>
</dbReference>